<gene>
    <name evidence="4" type="ORF">D6850_14055</name>
</gene>
<evidence type="ECO:0000256" key="2">
    <source>
        <dbReference type="SAM" id="SignalP"/>
    </source>
</evidence>
<name>A0A3A8B847_9RHOB</name>
<dbReference type="EMBL" id="RAPE01000004">
    <property type="protein sequence ID" value="RKF13424.1"/>
    <property type="molecule type" value="Genomic_DNA"/>
</dbReference>
<dbReference type="PANTHER" id="PTHR30469">
    <property type="entry name" value="MULTIDRUG RESISTANCE PROTEIN MDTA"/>
    <property type="match status" value="1"/>
</dbReference>
<sequence>MIRWTRPALLIAALACAAPLTAQTAQEAAKPVKLMTLGAGDKRVEREFFGHVVARQTVDLAFQVAGQIVEFPVLEGQTVPEGGLIAKLDMQTFELALDQARLRQEQADRTVARLNRLSDASASEVRREDAATEAGLARIAVANAEYALEHATLHAPFDALVAAREVANYTTVTAGKPIVRLHDMSELRIEIDVPEILFQRVGEDPDVSITATFPVSDRAYPVEIREFNAETSAIGQTFRLTFGMPPPDGLRVLPGSSVTITARIRQGDAELYAPASAIATAADGATSVLKFTPGAEDTGTLSRIPVKVSAGIDGRLSIEGDVAAGDEIVAAGVSMLEDGMTVRRFTGFPN</sequence>
<dbReference type="InterPro" id="IPR006143">
    <property type="entry name" value="RND_pump_MFP"/>
</dbReference>
<feature type="domain" description="Multidrug resistance protein MdtA-like barrel-sandwich hybrid" evidence="3">
    <location>
        <begin position="57"/>
        <end position="307"/>
    </location>
</feature>
<proteinExistence type="inferred from homology"/>
<dbReference type="NCBIfam" id="TIGR01730">
    <property type="entry name" value="RND_mfp"/>
    <property type="match status" value="1"/>
</dbReference>
<comment type="caution">
    <text evidence="4">The sequence shown here is derived from an EMBL/GenBank/DDBJ whole genome shotgun (WGS) entry which is preliminary data.</text>
</comment>
<dbReference type="Proteomes" id="UP000281128">
    <property type="component" value="Unassembled WGS sequence"/>
</dbReference>
<dbReference type="Gene3D" id="2.40.50.100">
    <property type="match status" value="2"/>
</dbReference>
<dbReference type="GO" id="GO:1990281">
    <property type="term" value="C:efflux pump complex"/>
    <property type="evidence" value="ECO:0007669"/>
    <property type="project" value="TreeGrafter"/>
</dbReference>
<comment type="similarity">
    <text evidence="1">Belongs to the membrane fusion protein (MFP) (TC 8.A.1) family.</text>
</comment>
<keyword evidence="5" id="KW-1185">Reference proteome</keyword>
<reference evidence="4 5" key="1">
    <citation type="submission" date="2018-09" db="EMBL/GenBank/DDBJ databases">
        <title>Roseovarius spongiae sp. nov., isolated from a marine sponge.</title>
        <authorList>
            <person name="Zhuang L."/>
            <person name="Luo L."/>
        </authorList>
    </citation>
    <scope>NUCLEOTIDE SEQUENCE [LARGE SCALE GENOMIC DNA]</scope>
    <source>
        <strain evidence="4 5">HN-E21</strain>
    </source>
</reference>
<feature type="signal peptide" evidence="2">
    <location>
        <begin position="1"/>
        <end position="24"/>
    </location>
</feature>
<dbReference type="OrthoDB" id="9813967at2"/>
<dbReference type="SUPFAM" id="SSF111369">
    <property type="entry name" value="HlyD-like secretion proteins"/>
    <property type="match status" value="1"/>
</dbReference>
<dbReference type="GO" id="GO:0015562">
    <property type="term" value="F:efflux transmembrane transporter activity"/>
    <property type="evidence" value="ECO:0007669"/>
    <property type="project" value="TreeGrafter"/>
</dbReference>
<evidence type="ECO:0000256" key="1">
    <source>
        <dbReference type="ARBA" id="ARBA00009477"/>
    </source>
</evidence>
<dbReference type="Gene3D" id="2.40.420.20">
    <property type="match status" value="1"/>
</dbReference>
<dbReference type="AlphaFoldDB" id="A0A3A8B847"/>
<keyword evidence="2" id="KW-0732">Signal</keyword>
<protein>
    <submittedName>
        <fullName evidence="4">Efflux RND transporter periplasmic adaptor subunit</fullName>
    </submittedName>
</protein>
<dbReference type="PANTHER" id="PTHR30469:SF20">
    <property type="entry name" value="EFFLUX RND TRANSPORTER PERIPLASMIC ADAPTOR SUBUNIT"/>
    <property type="match status" value="1"/>
</dbReference>
<organism evidence="4 5">
    <name type="scientific">Roseovarius spongiae</name>
    <dbReference type="NCBI Taxonomy" id="2320272"/>
    <lineage>
        <taxon>Bacteria</taxon>
        <taxon>Pseudomonadati</taxon>
        <taxon>Pseudomonadota</taxon>
        <taxon>Alphaproteobacteria</taxon>
        <taxon>Rhodobacterales</taxon>
        <taxon>Roseobacteraceae</taxon>
        <taxon>Roseovarius</taxon>
    </lineage>
</organism>
<accession>A0A3A8B847</accession>
<dbReference type="InterPro" id="IPR058625">
    <property type="entry name" value="MdtA-like_BSH"/>
</dbReference>
<dbReference type="Pfam" id="PF25917">
    <property type="entry name" value="BSH_RND"/>
    <property type="match status" value="1"/>
</dbReference>
<evidence type="ECO:0000313" key="5">
    <source>
        <dbReference type="Proteomes" id="UP000281128"/>
    </source>
</evidence>
<feature type="chain" id="PRO_5017253711" evidence="2">
    <location>
        <begin position="25"/>
        <end position="350"/>
    </location>
</feature>
<evidence type="ECO:0000313" key="4">
    <source>
        <dbReference type="EMBL" id="RKF13424.1"/>
    </source>
</evidence>
<dbReference type="RefSeq" id="WP_121168073.1">
    <property type="nucleotide sequence ID" value="NZ_RAPE01000004.1"/>
</dbReference>
<evidence type="ECO:0000259" key="3">
    <source>
        <dbReference type="Pfam" id="PF25917"/>
    </source>
</evidence>